<dbReference type="InterPro" id="IPR050482">
    <property type="entry name" value="Sensor_HK_TwoCompSys"/>
</dbReference>
<evidence type="ECO:0000313" key="13">
    <source>
        <dbReference type="Proteomes" id="UP000526734"/>
    </source>
</evidence>
<protein>
    <recommendedName>
        <fullName evidence="2">histidine kinase</fullName>
        <ecNumber evidence="2">2.7.13.3</ecNumber>
    </recommendedName>
</protein>
<feature type="transmembrane region" description="Helical" evidence="9">
    <location>
        <begin position="102"/>
        <end position="121"/>
    </location>
</feature>
<feature type="domain" description="Signal transduction histidine kinase subgroup 3 dimerisation and phosphoacceptor" evidence="11">
    <location>
        <begin position="190"/>
        <end position="255"/>
    </location>
</feature>
<evidence type="ECO:0000259" key="11">
    <source>
        <dbReference type="Pfam" id="PF07730"/>
    </source>
</evidence>
<evidence type="ECO:0000256" key="5">
    <source>
        <dbReference type="ARBA" id="ARBA00022741"/>
    </source>
</evidence>
<keyword evidence="9" id="KW-0472">Membrane</keyword>
<dbReference type="CDD" id="cd16917">
    <property type="entry name" value="HATPase_UhpB-NarQ-NarX-like"/>
    <property type="match status" value="1"/>
</dbReference>
<dbReference type="InterPro" id="IPR003594">
    <property type="entry name" value="HATPase_dom"/>
</dbReference>
<name>A0A7W3ZFQ9_9PSEU</name>
<keyword evidence="6 12" id="KW-0418">Kinase</keyword>
<evidence type="ECO:0000256" key="8">
    <source>
        <dbReference type="ARBA" id="ARBA00023012"/>
    </source>
</evidence>
<dbReference type="PANTHER" id="PTHR24421">
    <property type="entry name" value="NITRATE/NITRITE SENSOR PROTEIN NARX-RELATED"/>
    <property type="match status" value="1"/>
</dbReference>
<dbReference type="Gene3D" id="1.20.5.1930">
    <property type="match status" value="1"/>
</dbReference>
<dbReference type="GO" id="GO:0046983">
    <property type="term" value="F:protein dimerization activity"/>
    <property type="evidence" value="ECO:0007669"/>
    <property type="project" value="InterPro"/>
</dbReference>
<evidence type="ECO:0000313" key="12">
    <source>
        <dbReference type="EMBL" id="MBB1159911.1"/>
    </source>
</evidence>
<dbReference type="GO" id="GO:0005524">
    <property type="term" value="F:ATP binding"/>
    <property type="evidence" value="ECO:0007669"/>
    <property type="project" value="UniProtKB-KW"/>
</dbReference>
<keyword evidence="3" id="KW-0597">Phosphoprotein</keyword>
<dbReference type="AlphaFoldDB" id="A0A7W3ZFQ9"/>
<evidence type="ECO:0000256" key="6">
    <source>
        <dbReference type="ARBA" id="ARBA00022777"/>
    </source>
</evidence>
<feature type="transmembrane region" description="Helical" evidence="9">
    <location>
        <begin position="62"/>
        <end position="82"/>
    </location>
</feature>
<reference evidence="12 13" key="1">
    <citation type="submission" date="2020-08" db="EMBL/GenBank/DDBJ databases">
        <title>Amycolatopsis sp. nov. DR6-1 isolated from Dendrobium heterocarpum.</title>
        <authorList>
            <person name="Tedsree N."/>
            <person name="Kuncharoen N."/>
            <person name="Likhitwitayawuid K."/>
            <person name="Tanasupawat S."/>
        </authorList>
    </citation>
    <scope>NUCLEOTIDE SEQUENCE [LARGE SCALE GENOMIC DNA]</scope>
    <source>
        <strain evidence="12 13">DR6-1</strain>
    </source>
</reference>
<evidence type="ECO:0000259" key="10">
    <source>
        <dbReference type="Pfam" id="PF02518"/>
    </source>
</evidence>
<comment type="caution">
    <text evidence="12">The sequence shown here is derived from an EMBL/GenBank/DDBJ whole genome shotgun (WGS) entry which is preliminary data.</text>
</comment>
<feature type="transmembrane region" description="Helical" evidence="9">
    <location>
        <begin position="151"/>
        <end position="168"/>
    </location>
</feature>
<dbReference type="RefSeq" id="WP_182896568.1">
    <property type="nucleotide sequence ID" value="NZ_JACGZW010000024.1"/>
</dbReference>
<keyword evidence="13" id="KW-1185">Reference proteome</keyword>
<dbReference type="GO" id="GO:0000155">
    <property type="term" value="F:phosphorelay sensor kinase activity"/>
    <property type="evidence" value="ECO:0007669"/>
    <property type="project" value="InterPro"/>
</dbReference>
<dbReference type="SUPFAM" id="SSF55874">
    <property type="entry name" value="ATPase domain of HSP90 chaperone/DNA topoisomerase II/histidine kinase"/>
    <property type="match status" value="1"/>
</dbReference>
<keyword evidence="5" id="KW-0547">Nucleotide-binding</keyword>
<evidence type="ECO:0000256" key="7">
    <source>
        <dbReference type="ARBA" id="ARBA00022840"/>
    </source>
</evidence>
<organism evidence="12 13">
    <name type="scientific">Amycolatopsis dendrobii</name>
    <dbReference type="NCBI Taxonomy" id="2760662"/>
    <lineage>
        <taxon>Bacteria</taxon>
        <taxon>Bacillati</taxon>
        <taxon>Actinomycetota</taxon>
        <taxon>Actinomycetes</taxon>
        <taxon>Pseudonocardiales</taxon>
        <taxon>Pseudonocardiaceae</taxon>
        <taxon>Amycolatopsis</taxon>
    </lineage>
</organism>
<comment type="catalytic activity">
    <reaction evidence="1">
        <text>ATP + protein L-histidine = ADP + protein N-phospho-L-histidine.</text>
        <dbReference type="EC" id="2.7.13.3"/>
    </reaction>
</comment>
<dbReference type="EMBL" id="JACGZW010000024">
    <property type="protein sequence ID" value="MBB1159911.1"/>
    <property type="molecule type" value="Genomic_DNA"/>
</dbReference>
<keyword evidence="9" id="KW-0812">Transmembrane</keyword>
<dbReference type="InterPro" id="IPR036890">
    <property type="entry name" value="HATPase_C_sf"/>
</dbReference>
<feature type="transmembrane region" description="Helical" evidence="9">
    <location>
        <begin position="32"/>
        <end position="50"/>
    </location>
</feature>
<feature type="domain" description="Histidine kinase/HSP90-like ATPase" evidence="10">
    <location>
        <begin position="302"/>
        <end position="391"/>
    </location>
</feature>
<feature type="transmembrane region" description="Helical" evidence="9">
    <location>
        <begin position="128"/>
        <end position="145"/>
    </location>
</feature>
<dbReference type="Gene3D" id="3.30.565.10">
    <property type="entry name" value="Histidine kinase-like ATPase, C-terminal domain"/>
    <property type="match status" value="1"/>
</dbReference>
<evidence type="ECO:0000256" key="9">
    <source>
        <dbReference type="SAM" id="Phobius"/>
    </source>
</evidence>
<keyword evidence="8" id="KW-0902">Two-component regulatory system</keyword>
<dbReference type="InterPro" id="IPR011712">
    <property type="entry name" value="Sig_transdc_His_kin_sub3_dim/P"/>
</dbReference>
<dbReference type="PANTHER" id="PTHR24421:SF10">
    <property type="entry name" value="NITRATE_NITRITE SENSOR PROTEIN NARQ"/>
    <property type="match status" value="1"/>
</dbReference>
<sequence length="392" mass="41369">MKITSAPLAAAGRALGEAVAGGGGPAVAPGRTHQALTGLAAVVAGVLAFFPADRANEGLRVLAAALTMFAVGLALVRPLWAWRVLIVVVGCADQLYGIHARFGWPWTEGFALAAIPVLAAVGRNHRPGVLAWVWLISTGVSALLANVRGELVVISVLLAAPLAFGWLVSRLRGAERELEAESTRRAVLEERARIARELHDVVAHHMSVLAMRADSARYRFPGLDDGLREEFRSIQDTARNGMTEMRRLLGLLRAGQAGQETEPQPGAGQIEQLVERVRAAGTDVRFELRGDYRGLPEGVGLSAYRIVQEGLSNAVRHAPGAPVEVVVHVGPGQLRLVVQDTGAVASAPEDTAGREKHGLLGMRERAAALGGTFSAGRRDGGGFAVVVTVPLD</sequence>
<evidence type="ECO:0000256" key="4">
    <source>
        <dbReference type="ARBA" id="ARBA00022679"/>
    </source>
</evidence>
<keyword evidence="4" id="KW-0808">Transferase</keyword>
<gene>
    <name evidence="12" type="ORF">H4281_42780</name>
</gene>
<dbReference type="GO" id="GO:0016020">
    <property type="term" value="C:membrane"/>
    <property type="evidence" value="ECO:0007669"/>
    <property type="project" value="InterPro"/>
</dbReference>
<evidence type="ECO:0000256" key="2">
    <source>
        <dbReference type="ARBA" id="ARBA00012438"/>
    </source>
</evidence>
<keyword evidence="9" id="KW-1133">Transmembrane helix</keyword>
<accession>A0A7W3ZFQ9</accession>
<dbReference type="Proteomes" id="UP000526734">
    <property type="component" value="Unassembled WGS sequence"/>
</dbReference>
<evidence type="ECO:0000256" key="3">
    <source>
        <dbReference type="ARBA" id="ARBA00022553"/>
    </source>
</evidence>
<proteinExistence type="predicted"/>
<dbReference type="Pfam" id="PF07730">
    <property type="entry name" value="HisKA_3"/>
    <property type="match status" value="1"/>
</dbReference>
<dbReference type="EC" id="2.7.13.3" evidence="2"/>
<evidence type="ECO:0000256" key="1">
    <source>
        <dbReference type="ARBA" id="ARBA00000085"/>
    </source>
</evidence>
<keyword evidence="7" id="KW-0067">ATP-binding</keyword>
<dbReference type="Pfam" id="PF02518">
    <property type="entry name" value="HATPase_c"/>
    <property type="match status" value="1"/>
</dbReference>